<evidence type="ECO:0000256" key="2">
    <source>
        <dbReference type="ARBA" id="ARBA00022448"/>
    </source>
</evidence>
<sequence>MHTLILFLLISSTLLFANLKAIVSIPPQVTFLKAIAGDKVDITLMVEAGNSPHTYEPKPSQMKAIAKADVYFSIAVEFEDTWLPKFQNLNKNMQTISLAKGIDKSPMNPCTAHSHAKHTHDESTDPHIWTSPRNVKIMAQTLYDALILLDSKNRKYYQKNLALFIKHIEETDKSIQKTLSTLNAEGRRFMVFHPSWGYFAKEYFLKQIAVEVGGKSPKPKAMVKLIKKAQIEKVSAIFTQAEFSDASAKIIAKELNIPVIKVSPLAEDWSNNLIKIANAIAGKE</sequence>
<keyword evidence="3" id="KW-0732">Signal</keyword>
<proteinExistence type="inferred from homology"/>
<accession>A0A1W1D0W6</accession>
<protein>
    <submittedName>
        <fullName evidence="4">Zinc ABC transporter, periplasmic-binding protein ZnuA</fullName>
    </submittedName>
</protein>
<dbReference type="GO" id="GO:0007155">
    <property type="term" value="P:cell adhesion"/>
    <property type="evidence" value="ECO:0007669"/>
    <property type="project" value="InterPro"/>
</dbReference>
<dbReference type="GO" id="GO:0046872">
    <property type="term" value="F:metal ion binding"/>
    <property type="evidence" value="ECO:0007669"/>
    <property type="project" value="InterPro"/>
</dbReference>
<gene>
    <name evidence="4" type="ORF">MNB_SV-13-2059</name>
</gene>
<dbReference type="InterPro" id="IPR006128">
    <property type="entry name" value="Lipoprotein_PsaA-like"/>
</dbReference>
<dbReference type="Pfam" id="PF01297">
    <property type="entry name" value="ZnuA"/>
    <property type="match status" value="1"/>
</dbReference>
<dbReference type="PRINTS" id="PR00690">
    <property type="entry name" value="ADHESNFAMILY"/>
</dbReference>
<evidence type="ECO:0000256" key="3">
    <source>
        <dbReference type="ARBA" id="ARBA00022729"/>
    </source>
</evidence>
<dbReference type="InterPro" id="IPR050492">
    <property type="entry name" value="Bact_metal-bind_prot9"/>
</dbReference>
<evidence type="ECO:0000256" key="1">
    <source>
        <dbReference type="ARBA" id="ARBA00011028"/>
    </source>
</evidence>
<keyword evidence="2" id="KW-0813">Transport</keyword>
<dbReference type="InterPro" id="IPR006127">
    <property type="entry name" value="ZnuA-like"/>
</dbReference>
<reference evidence="4" key="1">
    <citation type="submission" date="2016-10" db="EMBL/GenBank/DDBJ databases">
        <authorList>
            <person name="de Groot N.N."/>
        </authorList>
    </citation>
    <scope>NUCLEOTIDE SEQUENCE</scope>
</reference>
<dbReference type="EMBL" id="FPHM01000301">
    <property type="protein sequence ID" value="SFV71734.1"/>
    <property type="molecule type" value="Genomic_DNA"/>
</dbReference>
<name>A0A1W1D0W6_9ZZZZ</name>
<dbReference type="PANTHER" id="PTHR42953">
    <property type="entry name" value="HIGH-AFFINITY ZINC UPTAKE SYSTEM PROTEIN ZNUA-RELATED"/>
    <property type="match status" value="1"/>
</dbReference>
<dbReference type="Gene3D" id="3.40.50.1980">
    <property type="entry name" value="Nitrogenase molybdenum iron protein domain"/>
    <property type="match status" value="2"/>
</dbReference>
<dbReference type="GO" id="GO:0030001">
    <property type="term" value="P:metal ion transport"/>
    <property type="evidence" value="ECO:0007669"/>
    <property type="project" value="InterPro"/>
</dbReference>
<dbReference type="PRINTS" id="PR00691">
    <property type="entry name" value="ADHESINB"/>
</dbReference>
<comment type="similarity">
    <text evidence="1">Belongs to the bacterial solute-binding protein 9 family.</text>
</comment>
<dbReference type="SUPFAM" id="SSF53807">
    <property type="entry name" value="Helical backbone' metal receptor"/>
    <property type="match status" value="1"/>
</dbReference>
<evidence type="ECO:0000313" key="4">
    <source>
        <dbReference type="EMBL" id="SFV71734.1"/>
    </source>
</evidence>
<dbReference type="PANTHER" id="PTHR42953:SF3">
    <property type="entry name" value="HIGH-AFFINITY ZINC UPTAKE SYSTEM PROTEIN ZNUA"/>
    <property type="match status" value="1"/>
</dbReference>
<dbReference type="AlphaFoldDB" id="A0A1W1D0W6"/>
<dbReference type="InterPro" id="IPR006129">
    <property type="entry name" value="AdhesinB"/>
</dbReference>
<organism evidence="4">
    <name type="scientific">hydrothermal vent metagenome</name>
    <dbReference type="NCBI Taxonomy" id="652676"/>
    <lineage>
        <taxon>unclassified sequences</taxon>
        <taxon>metagenomes</taxon>
        <taxon>ecological metagenomes</taxon>
    </lineage>
</organism>